<keyword evidence="2" id="KW-1185">Reference proteome</keyword>
<dbReference type="EMBL" id="CP099421">
    <property type="protein sequence ID" value="USW52089.1"/>
    <property type="molecule type" value="Genomic_DNA"/>
</dbReference>
<name>A0A9Q9APJ7_9PEZI</name>
<evidence type="ECO:0000313" key="1">
    <source>
        <dbReference type="EMBL" id="USW52089.1"/>
    </source>
</evidence>
<dbReference type="AlphaFoldDB" id="A0A9Q9APJ7"/>
<evidence type="ECO:0000313" key="2">
    <source>
        <dbReference type="Proteomes" id="UP001056384"/>
    </source>
</evidence>
<proteinExistence type="predicted"/>
<organism evidence="1 2">
    <name type="scientific">Septoria linicola</name>
    <dbReference type="NCBI Taxonomy" id="215465"/>
    <lineage>
        <taxon>Eukaryota</taxon>
        <taxon>Fungi</taxon>
        <taxon>Dikarya</taxon>
        <taxon>Ascomycota</taxon>
        <taxon>Pezizomycotina</taxon>
        <taxon>Dothideomycetes</taxon>
        <taxon>Dothideomycetidae</taxon>
        <taxon>Mycosphaerellales</taxon>
        <taxon>Mycosphaerellaceae</taxon>
        <taxon>Septoria</taxon>
    </lineage>
</organism>
<protein>
    <submittedName>
        <fullName evidence="1">Uncharacterized protein</fullName>
    </submittedName>
</protein>
<reference evidence="1" key="1">
    <citation type="submission" date="2022-06" db="EMBL/GenBank/DDBJ databases">
        <title>Complete genome sequences of two strains of the flax pathogen Septoria linicola.</title>
        <authorList>
            <person name="Lapalu N."/>
            <person name="Simon A."/>
            <person name="Demenou B."/>
            <person name="Paumier D."/>
            <person name="Guillot M.-P."/>
            <person name="Gout L."/>
            <person name="Valade R."/>
        </authorList>
    </citation>
    <scope>NUCLEOTIDE SEQUENCE</scope>
    <source>
        <strain evidence="1">SE15195</strain>
    </source>
</reference>
<dbReference type="Proteomes" id="UP001056384">
    <property type="component" value="Chromosome 4"/>
</dbReference>
<sequence length="108" mass="13070">MDDLKSERDCLKLSVRDWERRRHFVYFTRLPIELREMIYAEYFQNLTIHDYRPGRRPPRHTDSAEAAIEQELHTVANNIAAEECGLQKRHVQDFRQAMRKFSLCFHYG</sequence>
<accession>A0A9Q9APJ7</accession>
<gene>
    <name evidence="1" type="ORF">Slin15195_G054080</name>
</gene>